<dbReference type="GeneID" id="105445461"/>
<feature type="region of interest" description="Disordered" evidence="1">
    <location>
        <begin position="406"/>
        <end position="501"/>
    </location>
</feature>
<organism evidence="2 3">
    <name type="scientific">Strongylocentrotus purpuratus</name>
    <name type="common">Purple sea urchin</name>
    <dbReference type="NCBI Taxonomy" id="7668"/>
    <lineage>
        <taxon>Eukaryota</taxon>
        <taxon>Metazoa</taxon>
        <taxon>Echinodermata</taxon>
        <taxon>Eleutherozoa</taxon>
        <taxon>Echinozoa</taxon>
        <taxon>Echinoidea</taxon>
        <taxon>Euechinoidea</taxon>
        <taxon>Echinacea</taxon>
        <taxon>Camarodonta</taxon>
        <taxon>Echinidea</taxon>
        <taxon>Strongylocentrotidae</taxon>
        <taxon>Strongylocentrotus</taxon>
    </lineage>
</organism>
<dbReference type="CDD" id="cd01670">
    <property type="entry name" value="Death"/>
    <property type="match status" value="1"/>
</dbReference>
<dbReference type="AlphaFoldDB" id="A0A7M7SVN9"/>
<dbReference type="RefSeq" id="XP_030834599.1">
    <property type="nucleotide sequence ID" value="XM_030978739.1"/>
</dbReference>
<sequence length="501" mass="56827">MVNELKEWSSTTDNENQVVLLSIALEEAECRPVDRTFFTGMRVSFFELWSVAYDGSQDNIIKLQRLLNTMGINDVNPTEYGIYKGLCEWRNKEHDDQMNLLRDELCAANLTDVWEHIYGLREKRDANVPDDTLSHILWHIQNPRKVEDLLSELIPGRKNHAANKTLQFSQVVTKESIREATQVLRKWSAVPDHLKKPISTQEVEACVHSLTGRHCRRLAKAAGVSDDQKISATINENTESLFDTQSMIRDWIDRQQCSHYDKRCRLTQAVIEIGRHDLINCFGVNDHNRSIGKDPGGLHPYPHQFSHESAYIDDIREIVSFLPKERRAYFCKPMLISLNVDGKDEKHLEPQDWENMISATNTSYEPLEKLATRFQLTLTKANCRGFEVTDEDLEIAAEFINAANTKLQPSHHQHATRIEANTDKAYSGTPHKTSTGSGNDNGDKKASQKLEAPEDKQVTTVDGTCHADSNEHSSKTDVEGNNTHLAASNEVSHPKKASGKF</sequence>
<evidence type="ECO:0000313" key="3">
    <source>
        <dbReference type="Proteomes" id="UP000007110"/>
    </source>
</evidence>
<protein>
    <submittedName>
        <fullName evidence="2">Uncharacterized protein</fullName>
    </submittedName>
</protein>
<dbReference type="InParanoid" id="A0A7M7SVN9"/>
<evidence type="ECO:0000256" key="1">
    <source>
        <dbReference type="SAM" id="MobiDB-lite"/>
    </source>
</evidence>
<accession>A0A7M7SVN9</accession>
<feature type="compositionally biased region" description="Polar residues" evidence="1">
    <location>
        <begin position="430"/>
        <end position="440"/>
    </location>
</feature>
<name>A0A7M7SVN9_STRPU</name>
<dbReference type="Proteomes" id="UP000007110">
    <property type="component" value="Unassembled WGS sequence"/>
</dbReference>
<feature type="compositionally biased region" description="Basic and acidic residues" evidence="1">
    <location>
        <begin position="468"/>
        <end position="478"/>
    </location>
</feature>
<reference evidence="2" key="2">
    <citation type="submission" date="2021-01" db="UniProtKB">
        <authorList>
            <consortium name="EnsemblMetazoa"/>
        </authorList>
    </citation>
    <scope>IDENTIFICATION</scope>
</reference>
<proteinExistence type="predicted"/>
<feature type="compositionally biased region" description="Polar residues" evidence="1">
    <location>
        <begin position="479"/>
        <end position="491"/>
    </location>
</feature>
<feature type="compositionally biased region" description="Basic and acidic residues" evidence="1">
    <location>
        <begin position="441"/>
        <end position="457"/>
    </location>
</feature>
<dbReference type="KEGG" id="spu:105445461"/>
<evidence type="ECO:0000313" key="2">
    <source>
        <dbReference type="EnsemblMetazoa" id="XP_030834599"/>
    </source>
</evidence>
<keyword evidence="3" id="KW-1185">Reference proteome</keyword>
<reference evidence="3" key="1">
    <citation type="submission" date="2015-02" db="EMBL/GenBank/DDBJ databases">
        <title>Genome sequencing for Strongylocentrotus purpuratus.</title>
        <authorList>
            <person name="Murali S."/>
            <person name="Liu Y."/>
            <person name="Vee V."/>
            <person name="English A."/>
            <person name="Wang M."/>
            <person name="Skinner E."/>
            <person name="Han Y."/>
            <person name="Muzny D.M."/>
            <person name="Worley K.C."/>
            <person name="Gibbs R.A."/>
        </authorList>
    </citation>
    <scope>NUCLEOTIDE SEQUENCE</scope>
</reference>
<dbReference type="EnsemblMetazoa" id="XM_030978739">
    <property type="protein sequence ID" value="XP_030834599"/>
    <property type="gene ID" value="LOC105445461"/>
</dbReference>